<dbReference type="AlphaFoldDB" id="A0A8J7S308"/>
<dbReference type="PANTHER" id="PTHR47552">
    <property type="entry name" value="PHOSPHORIBOSYLFORMYLGLYCINAMIDINE SYNTHASE SUBUNIT PURQ"/>
    <property type="match status" value="1"/>
</dbReference>
<dbReference type="PROSITE" id="PS51273">
    <property type="entry name" value="GATASE_TYPE_1"/>
    <property type="match status" value="1"/>
</dbReference>
<comment type="pathway">
    <text evidence="8">Purine metabolism; IMP biosynthesis via de novo pathway; 5-amino-1-(5-phospho-D-ribosyl)imidazole from N(2)-formyl-N(1)-(5-phospho-D-ribosyl)glycinamide: step 1/2.</text>
</comment>
<dbReference type="SUPFAM" id="SSF52317">
    <property type="entry name" value="Class I glutamine amidotransferase-like"/>
    <property type="match status" value="1"/>
</dbReference>
<dbReference type="EC" id="3.5.1.2" evidence="8"/>
<comment type="catalytic activity">
    <reaction evidence="8">
        <text>N(2)-formyl-N(1)-(5-phospho-beta-D-ribosyl)glycinamide + L-glutamine + ATP + H2O = 2-formamido-N(1)-(5-O-phospho-beta-D-ribosyl)acetamidine + L-glutamate + ADP + phosphate + H(+)</text>
        <dbReference type="Rhea" id="RHEA:17129"/>
        <dbReference type="ChEBI" id="CHEBI:15377"/>
        <dbReference type="ChEBI" id="CHEBI:15378"/>
        <dbReference type="ChEBI" id="CHEBI:29985"/>
        <dbReference type="ChEBI" id="CHEBI:30616"/>
        <dbReference type="ChEBI" id="CHEBI:43474"/>
        <dbReference type="ChEBI" id="CHEBI:58359"/>
        <dbReference type="ChEBI" id="CHEBI:147286"/>
        <dbReference type="ChEBI" id="CHEBI:147287"/>
        <dbReference type="ChEBI" id="CHEBI:456216"/>
        <dbReference type="EC" id="6.3.5.3"/>
    </reaction>
</comment>
<evidence type="ECO:0000256" key="2">
    <source>
        <dbReference type="ARBA" id="ARBA00022598"/>
    </source>
</evidence>
<dbReference type="GO" id="GO:0005524">
    <property type="term" value="F:ATP binding"/>
    <property type="evidence" value="ECO:0007669"/>
    <property type="project" value="UniProtKB-KW"/>
</dbReference>
<dbReference type="PANTHER" id="PTHR47552:SF1">
    <property type="entry name" value="PHOSPHORIBOSYLFORMYLGLYCINAMIDINE SYNTHASE SUBUNIT PURQ"/>
    <property type="match status" value="1"/>
</dbReference>
<dbReference type="GO" id="GO:0004642">
    <property type="term" value="F:phosphoribosylformylglycinamidine synthase activity"/>
    <property type="evidence" value="ECO:0007669"/>
    <property type="project" value="UniProtKB-UniRule"/>
</dbReference>
<keyword evidence="10" id="KW-1185">Reference proteome</keyword>
<dbReference type="Proteomes" id="UP000672602">
    <property type="component" value="Unassembled WGS sequence"/>
</dbReference>
<evidence type="ECO:0000256" key="6">
    <source>
        <dbReference type="ARBA" id="ARBA00022840"/>
    </source>
</evidence>
<dbReference type="PIRSF" id="PIRSF001586">
    <property type="entry name" value="FGAM_synth_I"/>
    <property type="match status" value="1"/>
</dbReference>
<dbReference type="NCBIfam" id="TIGR01737">
    <property type="entry name" value="FGAM_synth_I"/>
    <property type="match status" value="1"/>
</dbReference>
<dbReference type="SMART" id="SM01211">
    <property type="entry name" value="GATase_5"/>
    <property type="match status" value="1"/>
</dbReference>
<feature type="active site" evidence="8">
    <location>
        <position position="205"/>
    </location>
</feature>
<comment type="catalytic activity">
    <reaction evidence="8">
        <text>L-glutamine + H2O = L-glutamate + NH4(+)</text>
        <dbReference type="Rhea" id="RHEA:15889"/>
        <dbReference type="ChEBI" id="CHEBI:15377"/>
        <dbReference type="ChEBI" id="CHEBI:28938"/>
        <dbReference type="ChEBI" id="CHEBI:29985"/>
        <dbReference type="ChEBI" id="CHEBI:58359"/>
        <dbReference type="EC" id="3.5.1.2"/>
    </reaction>
</comment>
<name>A0A8J7S308_9PROT</name>
<dbReference type="CDD" id="cd01740">
    <property type="entry name" value="GATase1_FGAR_AT"/>
    <property type="match status" value="1"/>
</dbReference>
<proteinExistence type="inferred from homology"/>
<keyword evidence="2 8" id="KW-0436">Ligase</keyword>
<keyword evidence="7 8" id="KW-0315">Glutamine amidotransferase</keyword>
<feature type="active site" evidence="8">
    <location>
        <position position="203"/>
    </location>
</feature>
<organism evidence="9 10">
    <name type="scientific">Marivibrio halodurans</name>
    <dbReference type="NCBI Taxonomy" id="2039722"/>
    <lineage>
        <taxon>Bacteria</taxon>
        <taxon>Pseudomonadati</taxon>
        <taxon>Pseudomonadota</taxon>
        <taxon>Alphaproteobacteria</taxon>
        <taxon>Rhodospirillales</taxon>
        <taxon>Rhodospirillaceae</taxon>
        <taxon>Marivibrio</taxon>
    </lineage>
</organism>
<evidence type="ECO:0000256" key="7">
    <source>
        <dbReference type="ARBA" id="ARBA00022962"/>
    </source>
</evidence>
<keyword evidence="6 8" id="KW-0067">ATP-binding</keyword>
<keyword evidence="3 8" id="KW-0547">Nucleotide-binding</keyword>
<protein>
    <recommendedName>
        <fullName evidence="8">Phosphoribosylformylglycinamidine synthase subunit PurQ</fullName>
        <shortName evidence="8">FGAM synthase</shortName>
        <ecNumber evidence="8">6.3.5.3</ecNumber>
    </recommendedName>
    <alternativeName>
        <fullName evidence="8">Formylglycinamide ribonucleotide amidotransferase subunit I</fullName>
        <shortName evidence="8">FGAR amidotransferase I</shortName>
        <shortName evidence="8">FGAR-AT I</shortName>
    </alternativeName>
    <alternativeName>
        <fullName evidence="8">Glutaminase PurQ</fullName>
        <ecNumber evidence="8">3.5.1.2</ecNumber>
    </alternativeName>
    <alternativeName>
        <fullName evidence="8">Phosphoribosylformylglycinamidine synthase subunit I</fullName>
    </alternativeName>
</protein>
<dbReference type="EMBL" id="JAGMWN010000005">
    <property type="protein sequence ID" value="MBP5857653.1"/>
    <property type="molecule type" value="Genomic_DNA"/>
</dbReference>
<sequence length="231" mass="24730">MKSAVILFPGTNREKDMADAIERASGRRPDIVWHRETALDGYDLIVVPGGFSYGDYLRCGAMAGNSPIMRAVKDAANRGVAVLGVCNGFQILTETGLLPGALLRNAGLKFICKYTHLKAERCAPPFTQRLTPGQVTEVAVAHNEGNYFADDATLDRLEGEGRIVFRYCDAAGRVDATTNLNGSRRNIAGIVDTTGRVLGMMPHPEDATDAGLGKTEGMPLFESVAEALVSA</sequence>
<dbReference type="Pfam" id="PF13507">
    <property type="entry name" value="GATase_5"/>
    <property type="match status" value="1"/>
</dbReference>
<comment type="caution">
    <text evidence="9">The sequence shown here is derived from an EMBL/GenBank/DDBJ whole genome shotgun (WGS) entry which is preliminary data.</text>
</comment>
<accession>A0A8J7S308</accession>
<dbReference type="Gene3D" id="3.40.50.880">
    <property type="match status" value="1"/>
</dbReference>
<evidence type="ECO:0000256" key="4">
    <source>
        <dbReference type="ARBA" id="ARBA00022755"/>
    </source>
</evidence>
<evidence type="ECO:0000313" key="10">
    <source>
        <dbReference type="Proteomes" id="UP000672602"/>
    </source>
</evidence>
<comment type="subcellular location">
    <subcellularLocation>
        <location evidence="8">Cytoplasm</location>
    </subcellularLocation>
</comment>
<dbReference type="GO" id="GO:0004359">
    <property type="term" value="F:glutaminase activity"/>
    <property type="evidence" value="ECO:0007669"/>
    <property type="project" value="UniProtKB-EC"/>
</dbReference>
<comment type="subunit">
    <text evidence="8">Part of the FGAM synthase complex composed of 1 PurL, 1 PurQ and 2 PurS subunits.</text>
</comment>
<dbReference type="GO" id="GO:0006189">
    <property type="term" value="P:'de novo' IMP biosynthetic process"/>
    <property type="evidence" value="ECO:0007669"/>
    <property type="project" value="UniProtKB-UniRule"/>
</dbReference>
<dbReference type="GO" id="GO:0005737">
    <property type="term" value="C:cytoplasm"/>
    <property type="evidence" value="ECO:0007669"/>
    <property type="project" value="UniProtKB-SubCell"/>
</dbReference>
<dbReference type="InterPro" id="IPR029062">
    <property type="entry name" value="Class_I_gatase-like"/>
</dbReference>
<keyword evidence="4 8" id="KW-0658">Purine biosynthesis</keyword>
<keyword evidence="5 8" id="KW-0378">Hydrolase</keyword>
<dbReference type="UniPathway" id="UPA00074">
    <property type="reaction ID" value="UER00128"/>
</dbReference>
<dbReference type="RefSeq" id="WP_210682242.1">
    <property type="nucleotide sequence ID" value="NZ_JAGMWN010000005.1"/>
</dbReference>
<evidence type="ECO:0000256" key="5">
    <source>
        <dbReference type="ARBA" id="ARBA00022801"/>
    </source>
</evidence>
<dbReference type="EC" id="6.3.5.3" evidence="8"/>
<gene>
    <name evidence="8 9" type="primary">purQ</name>
    <name evidence="9" type="ORF">KAJ83_11590</name>
</gene>
<keyword evidence="1 8" id="KW-0963">Cytoplasm</keyword>
<dbReference type="InterPro" id="IPR010075">
    <property type="entry name" value="PRibForGlyAmidine_synth_PurQ"/>
</dbReference>
<dbReference type="NCBIfam" id="NF002957">
    <property type="entry name" value="PRK03619.1"/>
    <property type="match status" value="1"/>
</dbReference>
<evidence type="ECO:0000256" key="1">
    <source>
        <dbReference type="ARBA" id="ARBA00022490"/>
    </source>
</evidence>
<reference evidence="9" key="1">
    <citation type="submission" date="2021-04" db="EMBL/GenBank/DDBJ databases">
        <authorList>
            <person name="Zhang D.-C."/>
        </authorList>
    </citation>
    <scope>NUCLEOTIDE SEQUENCE</scope>
    <source>
        <strain evidence="9">CGMCC 1.15697</strain>
    </source>
</reference>
<evidence type="ECO:0000313" key="9">
    <source>
        <dbReference type="EMBL" id="MBP5857653.1"/>
    </source>
</evidence>
<evidence type="ECO:0000256" key="3">
    <source>
        <dbReference type="ARBA" id="ARBA00022741"/>
    </source>
</evidence>
<comment type="function">
    <text evidence="8">Part of the phosphoribosylformylglycinamidine synthase complex involved in the purines biosynthetic pathway. Catalyzes the ATP-dependent conversion of formylglycinamide ribonucleotide (FGAR) and glutamine to yield formylglycinamidine ribonucleotide (FGAM) and glutamate. The FGAM synthase complex is composed of three subunits. PurQ produces an ammonia molecule by converting glutamine to glutamate. PurL transfers the ammonia molecule to FGAR to form FGAM in an ATP-dependent manner. PurS interacts with PurQ and PurL and is thought to assist in the transfer of the ammonia molecule from PurQ to PurL.</text>
</comment>
<feature type="active site" description="Nucleophile" evidence="8">
    <location>
        <position position="86"/>
    </location>
</feature>
<evidence type="ECO:0000256" key="8">
    <source>
        <dbReference type="HAMAP-Rule" id="MF_00421"/>
    </source>
</evidence>
<dbReference type="HAMAP" id="MF_00421">
    <property type="entry name" value="PurQ"/>
    <property type="match status" value="1"/>
</dbReference>